<dbReference type="InterPro" id="IPR029058">
    <property type="entry name" value="AB_hydrolase_fold"/>
</dbReference>
<proteinExistence type="predicted"/>
<keyword evidence="4" id="KW-1185">Reference proteome</keyword>
<gene>
    <name evidence="3" type="ORF">ACFSCY_37385</name>
</gene>
<reference evidence="4" key="1">
    <citation type="journal article" date="2019" name="Int. J. Syst. Evol. Microbiol.">
        <title>The Global Catalogue of Microorganisms (GCM) 10K type strain sequencing project: providing services to taxonomists for standard genome sequencing and annotation.</title>
        <authorList>
            <consortium name="The Broad Institute Genomics Platform"/>
            <consortium name="The Broad Institute Genome Sequencing Center for Infectious Disease"/>
            <person name="Wu L."/>
            <person name="Ma J."/>
        </authorList>
    </citation>
    <scope>NUCLEOTIDE SEQUENCE [LARGE SCALE GENOMIC DNA]</scope>
    <source>
        <strain evidence="4">JCM 12165</strain>
    </source>
</reference>
<dbReference type="GO" id="GO:0016787">
    <property type="term" value="F:hydrolase activity"/>
    <property type="evidence" value="ECO:0007669"/>
    <property type="project" value="UniProtKB-KW"/>
</dbReference>
<dbReference type="PANTHER" id="PTHR43329">
    <property type="entry name" value="EPOXIDE HYDROLASE"/>
    <property type="match status" value="1"/>
</dbReference>
<dbReference type="InterPro" id="IPR000639">
    <property type="entry name" value="Epox_hydrolase-like"/>
</dbReference>
<feature type="domain" description="AB hydrolase-1" evidence="2">
    <location>
        <begin position="42"/>
        <end position="153"/>
    </location>
</feature>
<evidence type="ECO:0000259" key="2">
    <source>
        <dbReference type="Pfam" id="PF00561"/>
    </source>
</evidence>
<evidence type="ECO:0000313" key="4">
    <source>
        <dbReference type="Proteomes" id="UP001597145"/>
    </source>
</evidence>
<organism evidence="3 4">
    <name type="scientific">Pseudonocardia aurantiaca</name>
    <dbReference type="NCBI Taxonomy" id="75290"/>
    <lineage>
        <taxon>Bacteria</taxon>
        <taxon>Bacillati</taxon>
        <taxon>Actinomycetota</taxon>
        <taxon>Actinomycetes</taxon>
        <taxon>Pseudonocardiales</taxon>
        <taxon>Pseudonocardiaceae</taxon>
        <taxon>Pseudonocardia</taxon>
    </lineage>
</organism>
<dbReference type="PRINTS" id="PR00412">
    <property type="entry name" value="EPOXHYDRLASE"/>
</dbReference>
<accession>A0ABW4FYP1</accession>
<dbReference type="Gene3D" id="3.40.50.1820">
    <property type="entry name" value="alpha/beta hydrolase"/>
    <property type="match status" value="1"/>
</dbReference>
<dbReference type="InterPro" id="IPR000073">
    <property type="entry name" value="AB_hydrolase_1"/>
</dbReference>
<dbReference type="Proteomes" id="UP001597145">
    <property type="component" value="Unassembled WGS sequence"/>
</dbReference>
<dbReference type="Pfam" id="PF00561">
    <property type="entry name" value="Abhydrolase_1"/>
    <property type="match status" value="1"/>
</dbReference>
<dbReference type="EMBL" id="JBHUCP010000048">
    <property type="protein sequence ID" value="MFD1535096.1"/>
    <property type="molecule type" value="Genomic_DNA"/>
</dbReference>
<evidence type="ECO:0000256" key="1">
    <source>
        <dbReference type="ARBA" id="ARBA00022801"/>
    </source>
</evidence>
<keyword evidence="1 3" id="KW-0378">Hydrolase</keyword>
<name>A0ABW4FYP1_9PSEU</name>
<comment type="caution">
    <text evidence="3">The sequence shown here is derived from an EMBL/GenBank/DDBJ whole genome shotgun (WGS) entry which is preliminary data.</text>
</comment>
<evidence type="ECO:0000313" key="3">
    <source>
        <dbReference type="EMBL" id="MFD1535096.1"/>
    </source>
</evidence>
<dbReference type="RefSeq" id="WP_343973303.1">
    <property type="nucleotide sequence ID" value="NZ_BAAAJG010000003.1"/>
</dbReference>
<protein>
    <submittedName>
        <fullName evidence="3">Alpha/beta fold hydrolase</fullName>
    </submittedName>
</protein>
<sequence>MGSIRGFDGVEGRAMAEIERGTVRANGLNFEYLTMGEGPLALCVHGFPDSPHSYRYLLPALADAGYRAVAPFNRGFAPTELPGDRHHVHSSTMVADQNALHEALGGGGDAILIAHDWGAVGAWGAAAKGAHRWGRCVVINIPPFAIFGENIPTYDQIKRSFYFWYFQMQHVAADVIAADDFAFIDRIWGDWSPGYDASEDLPHVKDCIRDPAHFQAVLGYYRCQFDPARFGSPDWVAEQADAWGANITQPTLYLHGTHDGCHGMTQAQVDRVPEFCGPGSRSELIEGVGHFMMVERPTEINKRILGFLDGV</sequence>
<dbReference type="SUPFAM" id="SSF53474">
    <property type="entry name" value="alpha/beta-Hydrolases"/>
    <property type="match status" value="1"/>
</dbReference>